<dbReference type="RefSeq" id="WP_092234304.1">
    <property type="nucleotide sequence ID" value="NZ_FNLL01000006.1"/>
</dbReference>
<evidence type="ECO:0000259" key="2">
    <source>
        <dbReference type="Pfam" id="PF00534"/>
    </source>
</evidence>
<dbReference type="EMBL" id="FNLL01000006">
    <property type="protein sequence ID" value="SDU30243.1"/>
    <property type="molecule type" value="Genomic_DNA"/>
</dbReference>
<reference evidence="5" key="1">
    <citation type="submission" date="2016-10" db="EMBL/GenBank/DDBJ databases">
        <authorList>
            <person name="Varghese N."/>
            <person name="Submissions S."/>
        </authorList>
    </citation>
    <scope>NUCLEOTIDE SEQUENCE [LARGE SCALE GENOMIC DNA]</scope>
    <source>
        <strain evidence="5">DSM 3384</strain>
    </source>
</reference>
<sequence>MNIVFIHPGFPGQFRFLAEMFGKDKRNKTIFITSVNKNKDRQIPGVRKIIFSEKMPGRKTGAPSPPTSPGLSVANILAGLKKQNYIPNLIIGTSGSGTCLYVKDVFPDTPFLCFFEWFHNQDNLPDNLNSTAEPDLKVRMKLRNRNLPVLADLYACDHGICPSGWQKSQFPKEFHSKLSVVHNGIDIGLFQPGKDQKFKTGNLDLSGVGQLVTYTANVLAPYKGFQQFMESLPAVLEQKPDVHVVIVGADHVVIKDKSGNKASYKSLILEKVKLDPDRVHFMDELIHEEYKRLLQASAVHICLDSPLVVSKFLLCAMSCECLVIAPDIAPVKEVITDGANGIIADFSSPDKIAEKIVACLDYPSFMTAVRQKARQTIAETYAIEKNLPLQLDIIKKLIHQGKPLKQFG</sequence>
<dbReference type="PANTHER" id="PTHR46401">
    <property type="entry name" value="GLYCOSYLTRANSFERASE WBBK-RELATED"/>
    <property type="match status" value="1"/>
</dbReference>
<accession>A0A1H2HEI5</accession>
<dbReference type="GO" id="GO:0016757">
    <property type="term" value="F:glycosyltransferase activity"/>
    <property type="evidence" value="ECO:0007669"/>
    <property type="project" value="InterPro"/>
</dbReference>
<dbReference type="Gene3D" id="3.40.50.2000">
    <property type="entry name" value="Glycogen Phosphorylase B"/>
    <property type="match status" value="2"/>
</dbReference>
<dbReference type="AlphaFoldDB" id="A0A1H2HEI5"/>
<evidence type="ECO:0000313" key="4">
    <source>
        <dbReference type="EMBL" id="SDU30243.1"/>
    </source>
</evidence>
<keyword evidence="1 4" id="KW-0808">Transferase</keyword>
<feature type="domain" description="Glycosyl transferase family 4" evidence="3">
    <location>
        <begin position="27"/>
        <end position="188"/>
    </location>
</feature>
<feature type="domain" description="Glycosyl transferase family 1" evidence="2">
    <location>
        <begin position="212"/>
        <end position="375"/>
    </location>
</feature>
<dbReference type="Proteomes" id="UP000199608">
    <property type="component" value="Unassembled WGS sequence"/>
</dbReference>
<evidence type="ECO:0000259" key="3">
    <source>
        <dbReference type="Pfam" id="PF12000"/>
    </source>
</evidence>
<keyword evidence="5" id="KW-1185">Reference proteome</keyword>
<dbReference type="Pfam" id="PF12000">
    <property type="entry name" value="Glyco_trans_4_3"/>
    <property type="match status" value="1"/>
</dbReference>
<evidence type="ECO:0000256" key="1">
    <source>
        <dbReference type="ARBA" id="ARBA00022679"/>
    </source>
</evidence>
<name>A0A1H2HEI5_9BACT</name>
<dbReference type="PANTHER" id="PTHR46401:SF2">
    <property type="entry name" value="GLYCOSYLTRANSFERASE WBBK-RELATED"/>
    <property type="match status" value="1"/>
</dbReference>
<dbReference type="Pfam" id="PF00534">
    <property type="entry name" value="Glycos_transf_1"/>
    <property type="match status" value="1"/>
</dbReference>
<protein>
    <submittedName>
        <fullName evidence="4">Glycosyltransferase involved in cell wall bisynthesis</fullName>
    </submittedName>
</protein>
<dbReference type="InterPro" id="IPR001296">
    <property type="entry name" value="Glyco_trans_1"/>
</dbReference>
<evidence type="ECO:0000313" key="5">
    <source>
        <dbReference type="Proteomes" id="UP000199608"/>
    </source>
</evidence>
<dbReference type="GO" id="GO:0009103">
    <property type="term" value="P:lipopolysaccharide biosynthetic process"/>
    <property type="evidence" value="ECO:0007669"/>
    <property type="project" value="TreeGrafter"/>
</dbReference>
<dbReference type="InterPro" id="IPR022623">
    <property type="entry name" value="Glyco_trans_4"/>
</dbReference>
<proteinExistence type="predicted"/>
<organism evidence="4 5">
    <name type="scientific">Desulfobacula phenolica</name>
    <dbReference type="NCBI Taxonomy" id="90732"/>
    <lineage>
        <taxon>Bacteria</taxon>
        <taxon>Pseudomonadati</taxon>
        <taxon>Thermodesulfobacteriota</taxon>
        <taxon>Desulfobacteria</taxon>
        <taxon>Desulfobacterales</taxon>
        <taxon>Desulfobacteraceae</taxon>
        <taxon>Desulfobacula</taxon>
    </lineage>
</organism>
<gene>
    <name evidence="4" type="ORF">SAMN04487931_106199</name>
</gene>
<dbReference type="SUPFAM" id="SSF53756">
    <property type="entry name" value="UDP-Glycosyltransferase/glycogen phosphorylase"/>
    <property type="match status" value="1"/>
</dbReference>